<feature type="compositionally biased region" description="Pro residues" evidence="1">
    <location>
        <begin position="20"/>
        <end position="82"/>
    </location>
</feature>
<feature type="compositionally biased region" description="Polar residues" evidence="1">
    <location>
        <begin position="482"/>
        <end position="492"/>
    </location>
</feature>
<gene>
    <name evidence="2" type="ORF">HETIRDRAFT_449208</name>
</gene>
<sequence>MYVQPPHSTRHPSSRSRAPFPRPPPASPGPPRPPRPPRFVPASAPSPPPPAPHFPPSPPAPPRPSTPTAPLPPTVPGGPPRTPSERARDPATTNSPLLLAKDLPRAVAQRTPPSPSLTHTHAPPKQPRPHPSGPGPPSPHPRAPLPLPSLGSRTAQHRFPATSLLHPPAERHVSSGASSLPHVSSPTLPLTYRPSCLSTTINNVSPSAFDATPVLPFRPPRHHISTHRIALPSATPRYIAHRNSSGNTHGHRPPAFSLTYTSLHVPLARGVIPHTLSVTRPQPPRLLPPPRTSLAACPLASAARSTETNPAQRTCPRRSSPSPSPSPRRPRRFGSCSELSLRSTRPGRACLRSVSRQNRDGRRAPRAHAMRYSSTCCTCMHVCMYIPQQYLHYFVAPTLDACEHFFTAPRVHPTHPTASRKANPRAQIHIRPISIFASPGKPTSPSSATHHTTRQAPRPRPRQPNPFAPPAPRPTRDPVPSSPLSSAQNSTRCDQRQPKHARTSPAFQPGTATPGSPEGRRTHKPCSTAVQDDDDDPNAPSAEQAS</sequence>
<feature type="region of interest" description="Disordered" evidence="1">
    <location>
        <begin position="300"/>
        <end position="338"/>
    </location>
</feature>
<reference evidence="2 3" key="1">
    <citation type="journal article" date="2012" name="New Phytol.">
        <title>Insight into trade-off between wood decay and parasitism from the genome of a fungal forest pathogen.</title>
        <authorList>
            <person name="Olson A."/>
            <person name="Aerts A."/>
            <person name="Asiegbu F."/>
            <person name="Belbahri L."/>
            <person name="Bouzid O."/>
            <person name="Broberg A."/>
            <person name="Canback B."/>
            <person name="Coutinho P.M."/>
            <person name="Cullen D."/>
            <person name="Dalman K."/>
            <person name="Deflorio G."/>
            <person name="van Diepen L.T."/>
            <person name="Dunand C."/>
            <person name="Duplessis S."/>
            <person name="Durling M."/>
            <person name="Gonthier P."/>
            <person name="Grimwood J."/>
            <person name="Fossdal C.G."/>
            <person name="Hansson D."/>
            <person name="Henrissat B."/>
            <person name="Hietala A."/>
            <person name="Himmelstrand K."/>
            <person name="Hoffmeister D."/>
            <person name="Hogberg N."/>
            <person name="James T.Y."/>
            <person name="Karlsson M."/>
            <person name="Kohler A."/>
            <person name="Kues U."/>
            <person name="Lee Y.H."/>
            <person name="Lin Y.C."/>
            <person name="Lind M."/>
            <person name="Lindquist E."/>
            <person name="Lombard V."/>
            <person name="Lucas S."/>
            <person name="Lunden K."/>
            <person name="Morin E."/>
            <person name="Murat C."/>
            <person name="Park J."/>
            <person name="Raffaello T."/>
            <person name="Rouze P."/>
            <person name="Salamov A."/>
            <person name="Schmutz J."/>
            <person name="Solheim H."/>
            <person name="Stahlberg J."/>
            <person name="Velez H."/>
            <person name="de Vries R.P."/>
            <person name="Wiebenga A."/>
            <person name="Woodward S."/>
            <person name="Yakovlev I."/>
            <person name="Garbelotto M."/>
            <person name="Martin F."/>
            <person name="Grigoriev I.V."/>
            <person name="Stenlid J."/>
        </authorList>
    </citation>
    <scope>NUCLEOTIDE SEQUENCE [LARGE SCALE GENOMIC DNA]</scope>
    <source>
        <strain evidence="2 3">TC 32-1</strain>
    </source>
</reference>
<feature type="compositionally biased region" description="Pro residues" evidence="1">
    <location>
        <begin position="462"/>
        <end position="473"/>
    </location>
</feature>
<dbReference type="GeneID" id="20675919"/>
<dbReference type="EMBL" id="KI925455">
    <property type="protein sequence ID" value="ETW86369.1"/>
    <property type="molecule type" value="Genomic_DNA"/>
</dbReference>
<feature type="compositionally biased region" description="Pro residues" evidence="1">
    <location>
        <begin position="124"/>
        <end position="147"/>
    </location>
</feature>
<dbReference type="RefSeq" id="XP_009543111.1">
    <property type="nucleotide sequence ID" value="XM_009544816.1"/>
</dbReference>
<proteinExistence type="predicted"/>
<dbReference type="AlphaFoldDB" id="W4KL03"/>
<feature type="region of interest" description="Disordered" evidence="1">
    <location>
        <begin position="434"/>
        <end position="546"/>
    </location>
</feature>
<protein>
    <submittedName>
        <fullName evidence="2">Uncharacterized protein</fullName>
    </submittedName>
</protein>
<name>W4KL03_HETIT</name>
<dbReference type="InParanoid" id="W4KL03"/>
<dbReference type="KEGG" id="hir:HETIRDRAFT_449208"/>
<accession>W4KL03</accession>
<feature type="compositionally biased region" description="Basic residues" evidence="1">
    <location>
        <begin position="451"/>
        <end position="461"/>
    </location>
</feature>
<dbReference type="eggNOG" id="ENOG502SS6N">
    <property type="taxonomic scope" value="Eukaryota"/>
</dbReference>
<organism evidence="2 3">
    <name type="scientific">Heterobasidion irregulare (strain TC 32-1)</name>
    <dbReference type="NCBI Taxonomy" id="747525"/>
    <lineage>
        <taxon>Eukaryota</taxon>
        <taxon>Fungi</taxon>
        <taxon>Dikarya</taxon>
        <taxon>Basidiomycota</taxon>
        <taxon>Agaricomycotina</taxon>
        <taxon>Agaricomycetes</taxon>
        <taxon>Russulales</taxon>
        <taxon>Bondarzewiaceae</taxon>
        <taxon>Heterobasidion</taxon>
        <taxon>Heterobasidion annosum species complex</taxon>
    </lineage>
</organism>
<evidence type="ECO:0000313" key="2">
    <source>
        <dbReference type="EMBL" id="ETW86369.1"/>
    </source>
</evidence>
<dbReference type="Proteomes" id="UP000030671">
    <property type="component" value="Unassembled WGS sequence"/>
</dbReference>
<evidence type="ECO:0000256" key="1">
    <source>
        <dbReference type="SAM" id="MobiDB-lite"/>
    </source>
</evidence>
<feature type="compositionally biased region" description="Polar residues" evidence="1">
    <location>
        <begin position="303"/>
        <end position="312"/>
    </location>
</feature>
<evidence type="ECO:0000313" key="3">
    <source>
        <dbReference type="Proteomes" id="UP000030671"/>
    </source>
</evidence>
<keyword evidence="3" id="KW-1185">Reference proteome</keyword>
<dbReference type="HOGENOM" id="CLU_498790_0_0_1"/>
<feature type="region of interest" description="Disordered" evidence="1">
    <location>
        <begin position="1"/>
        <end position="153"/>
    </location>
</feature>